<sequence>MAKRLCKMSRKQIAESLGDIHRLVVAPKFVCRSCARSSASKNTLCKPAAIPPQKCQDKPLSEQQACGLLAEALPTSSLTQDTPIIMASEQSAEKAAIVKRVVERVKEKKLAAKVASVTSTTKLEAPAMFDLSDKKALKKAKKAVKKHYKQQKKLLKLAKKQQKWLKRQRKLEARNAKLEVLLPTPPNTLMSTSSQAKVH</sequence>
<dbReference type="EMBL" id="JPRD01000036">
    <property type="protein sequence ID" value="KIF51463.1"/>
    <property type="molecule type" value="Genomic_DNA"/>
</dbReference>
<comment type="caution">
    <text evidence="1">The sequence shown here is derived from an EMBL/GenBank/DDBJ whole genome shotgun (WGS) entry which is preliminary data.</text>
</comment>
<name>A0A0C1VNP7_9VIBR</name>
<evidence type="ECO:0000313" key="1">
    <source>
        <dbReference type="EMBL" id="KIF51463.1"/>
    </source>
</evidence>
<dbReference type="AlphaFoldDB" id="A0A0C1VNP7"/>
<accession>A0A0C1VNP7</accession>
<dbReference type="PATRIC" id="fig|1229493.5.peg.3192"/>
<gene>
    <name evidence="1" type="ORF">H735_19320</name>
</gene>
<reference evidence="1 2" key="1">
    <citation type="submission" date="2014-07" db="EMBL/GenBank/DDBJ databases">
        <title>Unique and conserved regions in Vibrio harveyi and related species in comparison with the shrimp pathogen Vibrio harveyi CAIM 1792.</title>
        <authorList>
            <person name="Espinoza-Valles I."/>
            <person name="Vora G."/>
            <person name="Leekitcharoenphon P."/>
            <person name="Ussery D."/>
            <person name="Hoj L."/>
            <person name="Gomez-Gil B."/>
        </authorList>
    </citation>
    <scope>NUCLEOTIDE SEQUENCE [LARGE SCALE GENOMIC DNA]</scope>
    <source>
        <strain evidence="2">CAIM 1854 / LMG 25443</strain>
    </source>
</reference>
<dbReference type="RefSeq" id="WP_020196693.1">
    <property type="nucleotide sequence ID" value="NZ_BAOH01000067.1"/>
</dbReference>
<dbReference type="Proteomes" id="UP000031586">
    <property type="component" value="Unassembled WGS sequence"/>
</dbReference>
<organism evidence="1 2">
    <name type="scientific">Vibrio owensii CAIM 1854 = LMG 25443</name>
    <dbReference type="NCBI Taxonomy" id="1229493"/>
    <lineage>
        <taxon>Bacteria</taxon>
        <taxon>Pseudomonadati</taxon>
        <taxon>Pseudomonadota</taxon>
        <taxon>Gammaproteobacteria</taxon>
        <taxon>Vibrionales</taxon>
        <taxon>Vibrionaceae</taxon>
        <taxon>Vibrio</taxon>
    </lineage>
</organism>
<proteinExistence type="predicted"/>
<protein>
    <submittedName>
        <fullName evidence="1">Uncharacterized protein</fullName>
    </submittedName>
</protein>
<evidence type="ECO:0000313" key="2">
    <source>
        <dbReference type="Proteomes" id="UP000031586"/>
    </source>
</evidence>